<comment type="caution">
    <text evidence="9">The sequence shown here is derived from an EMBL/GenBank/DDBJ whole genome shotgun (WGS) entry which is preliminary data.</text>
</comment>
<dbReference type="PANTHER" id="PTHR36115">
    <property type="entry name" value="PROLINE-RICH ANTIGEN HOMOLOG-RELATED"/>
    <property type="match status" value="1"/>
</dbReference>
<proteinExistence type="predicted"/>
<evidence type="ECO:0000259" key="8">
    <source>
        <dbReference type="Pfam" id="PF06271"/>
    </source>
</evidence>
<dbReference type="eggNOG" id="COG1714">
    <property type="taxonomic scope" value="Bacteria"/>
</dbReference>
<evidence type="ECO:0000256" key="7">
    <source>
        <dbReference type="SAM" id="Phobius"/>
    </source>
</evidence>
<dbReference type="OrthoDB" id="9793824at2"/>
<keyword evidence="10" id="KW-1185">Reference proteome</keyword>
<reference evidence="10" key="1">
    <citation type="submission" date="2014-06" db="EMBL/GenBank/DDBJ databases">
        <authorList>
            <person name="Winans N.J."/>
            <person name="Newell P.D."/>
            <person name="Douglas A.E."/>
        </authorList>
    </citation>
    <scope>NUCLEOTIDE SEQUENCE [LARGE SCALE GENOMIC DNA]</scope>
</reference>
<dbReference type="GO" id="GO:0005886">
    <property type="term" value="C:plasma membrane"/>
    <property type="evidence" value="ECO:0007669"/>
    <property type="project" value="UniProtKB-SubCell"/>
</dbReference>
<feature type="domain" description="RDD" evidence="8">
    <location>
        <begin position="37"/>
        <end position="201"/>
    </location>
</feature>
<evidence type="ECO:0000256" key="6">
    <source>
        <dbReference type="SAM" id="MobiDB-lite"/>
    </source>
</evidence>
<keyword evidence="5 7" id="KW-0472">Membrane</keyword>
<dbReference type="RefSeq" id="WP_086640057.1">
    <property type="nucleotide sequence ID" value="NZ_JOPJ01000050.1"/>
</dbReference>
<dbReference type="Pfam" id="PF06271">
    <property type="entry name" value="RDD"/>
    <property type="match status" value="1"/>
</dbReference>
<evidence type="ECO:0000256" key="3">
    <source>
        <dbReference type="ARBA" id="ARBA00022692"/>
    </source>
</evidence>
<sequence>MSSITPPPGWGAAPQPSVDGSTPSWGAPQHQPDVWVYAGFWWRVWAFLIDGIILTTVEGVLSLFFGPKINVDWEELPIPDGSGQTVDVVNIAATSLPQAHPVSILVPHLHAGSDWHTFGIVLSLLPMLYFVLFEASSFRATPGKRLFRMEVVSLTGERISHLRALLRFVIKAFLSFPLFYIGVLMVAFTQRKQGLHDMIAGTLVLRHTKPTQIVPFTPHD</sequence>
<evidence type="ECO:0000313" key="9">
    <source>
        <dbReference type="EMBL" id="OUJ10446.1"/>
    </source>
</evidence>
<comment type="subcellular location">
    <subcellularLocation>
        <location evidence="1">Cell membrane</location>
        <topology evidence="1">Multi-pass membrane protein</topology>
    </subcellularLocation>
</comment>
<feature type="transmembrane region" description="Helical" evidence="7">
    <location>
        <begin position="44"/>
        <end position="65"/>
    </location>
</feature>
<dbReference type="Proteomes" id="UP000194931">
    <property type="component" value="Unassembled WGS sequence"/>
</dbReference>
<dbReference type="EMBL" id="JOPJ01000050">
    <property type="protein sequence ID" value="OUJ10446.1"/>
    <property type="molecule type" value="Genomic_DNA"/>
</dbReference>
<evidence type="ECO:0000313" key="10">
    <source>
        <dbReference type="Proteomes" id="UP000194931"/>
    </source>
</evidence>
<evidence type="ECO:0000256" key="2">
    <source>
        <dbReference type="ARBA" id="ARBA00022475"/>
    </source>
</evidence>
<accession>A0A252BRL8</accession>
<organism evidence="9 10">
    <name type="scientific">Acetobacter okinawensis</name>
    <dbReference type="NCBI Taxonomy" id="1076594"/>
    <lineage>
        <taxon>Bacteria</taxon>
        <taxon>Pseudomonadati</taxon>
        <taxon>Pseudomonadota</taxon>
        <taxon>Alphaproteobacteria</taxon>
        <taxon>Acetobacterales</taxon>
        <taxon>Acetobacteraceae</taxon>
        <taxon>Acetobacter</taxon>
    </lineage>
</organism>
<dbReference type="AlphaFoldDB" id="A0A252BRL8"/>
<dbReference type="STRING" id="1236501.GCA_000613865_02030"/>
<protein>
    <recommendedName>
        <fullName evidence="8">RDD domain-containing protein</fullName>
    </recommendedName>
</protein>
<feature type="region of interest" description="Disordered" evidence="6">
    <location>
        <begin position="1"/>
        <end position="25"/>
    </location>
</feature>
<keyword evidence="3 7" id="KW-0812">Transmembrane</keyword>
<keyword evidence="4 7" id="KW-1133">Transmembrane helix</keyword>
<keyword evidence="2" id="KW-1003">Cell membrane</keyword>
<dbReference type="InterPro" id="IPR010432">
    <property type="entry name" value="RDD"/>
</dbReference>
<feature type="transmembrane region" description="Helical" evidence="7">
    <location>
        <begin position="168"/>
        <end position="188"/>
    </location>
</feature>
<evidence type="ECO:0000256" key="1">
    <source>
        <dbReference type="ARBA" id="ARBA00004651"/>
    </source>
</evidence>
<evidence type="ECO:0000256" key="5">
    <source>
        <dbReference type="ARBA" id="ARBA00023136"/>
    </source>
</evidence>
<evidence type="ECO:0000256" key="4">
    <source>
        <dbReference type="ARBA" id="ARBA00022989"/>
    </source>
</evidence>
<dbReference type="InterPro" id="IPR051791">
    <property type="entry name" value="Pra-immunoreactive"/>
</dbReference>
<dbReference type="PANTHER" id="PTHR36115:SF9">
    <property type="entry name" value="LMO1584 PROTEIN"/>
    <property type="match status" value="1"/>
</dbReference>
<name>A0A252BRL8_9PROT</name>
<gene>
    <name evidence="9" type="ORF">HK26_09205</name>
</gene>
<feature type="transmembrane region" description="Helical" evidence="7">
    <location>
        <begin position="115"/>
        <end position="135"/>
    </location>
</feature>